<reference evidence="3 4" key="1">
    <citation type="journal article" date="2015" name="Genome Announc.">
        <title>Draft Genome Sequence of Norvancomycin-Producing Strain Amycolatopsis orientalis CPCC200066.</title>
        <authorList>
            <person name="Lei X."/>
            <person name="Yuan F."/>
            <person name="Shi Y."/>
            <person name="Li X."/>
            <person name="Wang L."/>
            <person name="Hong B."/>
        </authorList>
    </citation>
    <scope>NUCLEOTIDE SEQUENCE [LARGE SCALE GENOMIC DNA]</scope>
    <source>
        <strain evidence="3 4">B-37</strain>
    </source>
</reference>
<dbReference type="KEGG" id="aori:SD37_09795"/>
<dbReference type="Pfam" id="PF00106">
    <property type="entry name" value="adh_short"/>
    <property type="match status" value="1"/>
</dbReference>
<dbReference type="RefSeq" id="WP_044851401.1">
    <property type="nucleotide sequence ID" value="NZ_CP016174.1"/>
</dbReference>
<sequence>MRDSTVLITGGGKGLGRAFAEALGQAGARVFVTGRDAVALDETVEKLTGDGILVEAIRADVADGGAMRDVVARIMDGTGRLDVLVNNAVDPGPVGPTAEVDFDAWWRAQQVNVAGPLVSAQAALKVMIPARRGRIINLVSPAGIKRWPYATAYSVSKAALVKLSENLAAELRSSGVTVLSYNPGMVDAGLTSAGMRFAGDADPWLNRIARWAIEARDSGAFVPLETVVGCLVRLARGDADVLTGHVINAEDDLDALVHERRASSDGKVTQARR</sequence>
<dbReference type="InterPro" id="IPR002347">
    <property type="entry name" value="SDR_fam"/>
</dbReference>
<evidence type="ECO:0000313" key="4">
    <source>
        <dbReference type="Proteomes" id="UP000093695"/>
    </source>
</evidence>
<comment type="similarity">
    <text evidence="1 2">Belongs to the short-chain dehydrogenases/reductases (SDR) family.</text>
</comment>
<gene>
    <name evidence="3" type="ORF">SD37_09795</name>
</gene>
<dbReference type="Gene3D" id="3.40.50.720">
    <property type="entry name" value="NAD(P)-binding Rossmann-like Domain"/>
    <property type="match status" value="1"/>
</dbReference>
<organism evidence="3 4">
    <name type="scientific">Amycolatopsis orientalis</name>
    <name type="common">Nocardia orientalis</name>
    <dbReference type="NCBI Taxonomy" id="31958"/>
    <lineage>
        <taxon>Bacteria</taxon>
        <taxon>Bacillati</taxon>
        <taxon>Actinomycetota</taxon>
        <taxon>Actinomycetes</taxon>
        <taxon>Pseudonocardiales</taxon>
        <taxon>Pseudonocardiaceae</taxon>
        <taxon>Amycolatopsis</taxon>
    </lineage>
</organism>
<dbReference type="AlphaFoldDB" id="A0A193BUL8"/>
<evidence type="ECO:0000256" key="1">
    <source>
        <dbReference type="ARBA" id="ARBA00006484"/>
    </source>
</evidence>
<evidence type="ECO:0000313" key="3">
    <source>
        <dbReference type="EMBL" id="ANN15907.1"/>
    </source>
</evidence>
<dbReference type="STRING" id="31958.SD37_09795"/>
<dbReference type="PRINTS" id="PR00080">
    <property type="entry name" value="SDRFAMILY"/>
</dbReference>
<dbReference type="PRINTS" id="PR00081">
    <property type="entry name" value="GDHRDH"/>
</dbReference>
<dbReference type="PANTHER" id="PTHR42879">
    <property type="entry name" value="3-OXOACYL-(ACYL-CARRIER-PROTEIN) REDUCTASE"/>
    <property type="match status" value="1"/>
</dbReference>
<dbReference type="InterPro" id="IPR050259">
    <property type="entry name" value="SDR"/>
</dbReference>
<dbReference type="Proteomes" id="UP000093695">
    <property type="component" value="Chromosome"/>
</dbReference>
<dbReference type="InterPro" id="IPR036291">
    <property type="entry name" value="NAD(P)-bd_dom_sf"/>
</dbReference>
<proteinExistence type="inferred from homology"/>
<keyword evidence="4" id="KW-1185">Reference proteome</keyword>
<name>A0A193BUL8_AMYOR</name>
<dbReference type="PANTHER" id="PTHR42879:SF2">
    <property type="entry name" value="3-OXOACYL-[ACYL-CARRIER-PROTEIN] REDUCTASE FABG"/>
    <property type="match status" value="1"/>
</dbReference>
<protein>
    <submittedName>
        <fullName evidence="3">Short-chain dehydrogenase</fullName>
    </submittedName>
</protein>
<accession>A0A193BUL8</accession>
<dbReference type="EMBL" id="CP016174">
    <property type="protein sequence ID" value="ANN15907.1"/>
    <property type="molecule type" value="Genomic_DNA"/>
</dbReference>
<evidence type="ECO:0000256" key="2">
    <source>
        <dbReference type="RuleBase" id="RU000363"/>
    </source>
</evidence>
<dbReference type="CDD" id="cd05233">
    <property type="entry name" value="SDR_c"/>
    <property type="match status" value="1"/>
</dbReference>
<dbReference type="SUPFAM" id="SSF51735">
    <property type="entry name" value="NAD(P)-binding Rossmann-fold domains"/>
    <property type="match status" value="1"/>
</dbReference>